<evidence type="ECO:0000256" key="2">
    <source>
        <dbReference type="ARBA" id="ARBA00022741"/>
    </source>
</evidence>
<dbReference type="PANTHER" id="PTHR10465:SF0">
    <property type="entry name" value="SARCALUMENIN"/>
    <property type="match status" value="1"/>
</dbReference>
<dbReference type="GO" id="GO:0016020">
    <property type="term" value="C:membrane"/>
    <property type="evidence" value="ECO:0007669"/>
    <property type="project" value="UniProtKB-SubCell"/>
</dbReference>
<evidence type="ECO:0000256" key="1">
    <source>
        <dbReference type="ARBA" id="ARBA00004370"/>
    </source>
</evidence>
<keyword evidence="5" id="KW-0472">Membrane</keyword>
<dbReference type="InterPro" id="IPR027094">
    <property type="entry name" value="Mitofusin_fam"/>
</dbReference>
<dbReference type="PANTHER" id="PTHR10465">
    <property type="entry name" value="TRANSMEMBRANE GTPASE FZO1"/>
    <property type="match status" value="1"/>
</dbReference>
<proteinExistence type="predicted"/>
<keyword evidence="3" id="KW-0378">Hydrolase</keyword>
<dbReference type="GO" id="GO:0005525">
    <property type="term" value="F:GTP binding"/>
    <property type="evidence" value="ECO:0007669"/>
    <property type="project" value="UniProtKB-KW"/>
</dbReference>
<organism evidence="7 8">
    <name type="scientific">Acrocarpospora phusangensis</name>
    <dbReference type="NCBI Taxonomy" id="1070424"/>
    <lineage>
        <taxon>Bacteria</taxon>
        <taxon>Bacillati</taxon>
        <taxon>Actinomycetota</taxon>
        <taxon>Actinomycetes</taxon>
        <taxon>Streptosporangiales</taxon>
        <taxon>Streptosporangiaceae</taxon>
        <taxon>Acrocarpospora</taxon>
    </lineage>
</organism>
<accession>A0A919USN7</accession>
<evidence type="ECO:0000313" key="7">
    <source>
        <dbReference type="EMBL" id="GIH29432.1"/>
    </source>
</evidence>
<dbReference type="Proteomes" id="UP000640052">
    <property type="component" value="Unassembled WGS sequence"/>
</dbReference>
<dbReference type="AlphaFoldDB" id="A0A919USN7"/>
<dbReference type="RefSeq" id="WP_204046041.1">
    <property type="nucleotide sequence ID" value="NZ_BOOA01000126.1"/>
</dbReference>
<reference evidence="7" key="1">
    <citation type="submission" date="2021-01" db="EMBL/GenBank/DDBJ databases">
        <title>Whole genome shotgun sequence of Acrocarpospora phusangensis NBRC 108782.</title>
        <authorList>
            <person name="Komaki H."/>
            <person name="Tamura T."/>
        </authorList>
    </citation>
    <scope>NUCLEOTIDE SEQUENCE</scope>
    <source>
        <strain evidence="7">NBRC 108782</strain>
    </source>
</reference>
<protein>
    <recommendedName>
        <fullName evidence="6">Dynamin N-terminal domain-containing protein</fullName>
    </recommendedName>
</protein>
<name>A0A919USN7_9ACTN</name>
<dbReference type="SUPFAM" id="SSF52540">
    <property type="entry name" value="P-loop containing nucleoside triphosphate hydrolases"/>
    <property type="match status" value="1"/>
</dbReference>
<evidence type="ECO:0000256" key="4">
    <source>
        <dbReference type="ARBA" id="ARBA00023134"/>
    </source>
</evidence>
<keyword evidence="2" id="KW-0547">Nucleotide-binding</keyword>
<feature type="domain" description="Dynamin N-terminal" evidence="6">
    <location>
        <begin position="39"/>
        <end position="201"/>
    </location>
</feature>
<dbReference type="Gene3D" id="3.40.50.300">
    <property type="entry name" value="P-loop containing nucleotide triphosphate hydrolases"/>
    <property type="match status" value="1"/>
</dbReference>
<dbReference type="GO" id="GO:0003924">
    <property type="term" value="F:GTPase activity"/>
    <property type="evidence" value="ECO:0007669"/>
    <property type="project" value="InterPro"/>
</dbReference>
<comment type="caution">
    <text evidence="7">The sequence shown here is derived from an EMBL/GenBank/DDBJ whole genome shotgun (WGS) entry which is preliminary data.</text>
</comment>
<dbReference type="InterPro" id="IPR045063">
    <property type="entry name" value="Dynamin_N"/>
</dbReference>
<evidence type="ECO:0000313" key="8">
    <source>
        <dbReference type="Proteomes" id="UP000640052"/>
    </source>
</evidence>
<keyword evidence="4" id="KW-0342">GTP-binding</keyword>
<evidence type="ECO:0000256" key="3">
    <source>
        <dbReference type="ARBA" id="ARBA00022801"/>
    </source>
</evidence>
<dbReference type="Pfam" id="PF00350">
    <property type="entry name" value="Dynamin_N"/>
    <property type="match status" value="1"/>
</dbReference>
<evidence type="ECO:0000259" key="6">
    <source>
        <dbReference type="Pfam" id="PF00350"/>
    </source>
</evidence>
<gene>
    <name evidence="7" type="ORF">Aph01nite_77420</name>
</gene>
<sequence length="544" mass="59314">MLEEITRRADQLLPECAGNGVRDSFQAAVEPLRRTEATIVFGGRFSSGKSSLINALIGRALLPTDDYPETGVPCWIQSGSRDQAFSYNGRKRRLLAFSTSAIARQVSLVDSSGDYRDEVHRVERILLTLASSSIPPDVTWVDSPGIDDTAAMNARATEAASAADLLVWVVNSRQPMSETEQAFLNDHMAQFGTSKVLFVVNVFLGQDTPEYWRRFLAERAEPIRTRITSVFGHRPQVVFVSARACAGDPAAYGGPQARHLLDSLSPRVLTARLEHAAFGVRGVAEEMEDRVRRHQSALEHRRDQIARERAKFNERERGFRRALNQAVSACFARHREEIERCGPQIEAQIESNFLYNTAYGSLLTGKLRDAADRLADDLVAAANECARENKYRALPAAAVKRLKDSLRPPDVTVPVSNTDVRLGKGGAGAAIGATVGTFLFPGVGTVVGGVLGGLIGGGKGINDSIRVDREATKASARTAGRDAAARLMARQEEVRQLILASCTPSGQAPADPDETPLLSARTLRFKLHELARDCLAEAERRMVS</sequence>
<dbReference type="GO" id="GO:0008053">
    <property type="term" value="P:mitochondrial fusion"/>
    <property type="evidence" value="ECO:0007669"/>
    <property type="project" value="TreeGrafter"/>
</dbReference>
<comment type="subcellular location">
    <subcellularLocation>
        <location evidence="1">Membrane</location>
    </subcellularLocation>
</comment>
<dbReference type="InterPro" id="IPR027417">
    <property type="entry name" value="P-loop_NTPase"/>
</dbReference>
<keyword evidence="8" id="KW-1185">Reference proteome</keyword>
<evidence type="ECO:0000256" key="5">
    <source>
        <dbReference type="ARBA" id="ARBA00023136"/>
    </source>
</evidence>
<dbReference type="EMBL" id="BOOA01000126">
    <property type="protein sequence ID" value="GIH29432.1"/>
    <property type="molecule type" value="Genomic_DNA"/>
</dbReference>